<reference evidence="1 2" key="1">
    <citation type="submission" date="2016-10" db="EMBL/GenBank/DDBJ databases">
        <authorList>
            <person name="de Groot N.N."/>
        </authorList>
    </citation>
    <scope>NUCLEOTIDE SEQUENCE [LARGE SCALE GENOMIC DNA]</scope>
    <source>
        <strain evidence="1 2">DSM 16199</strain>
    </source>
</reference>
<accession>A0A1I4FN89</accession>
<dbReference type="OrthoDB" id="9759749at2"/>
<organism evidence="1 2">
    <name type="scientific">Loktanella salsilacus</name>
    <dbReference type="NCBI Taxonomy" id="195913"/>
    <lineage>
        <taxon>Bacteria</taxon>
        <taxon>Pseudomonadati</taxon>
        <taxon>Pseudomonadota</taxon>
        <taxon>Alphaproteobacteria</taxon>
        <taxon>Rhodobacterales</taxon>
        <taxon>Roseobacteraceae</taxon>
        <taxon>Loktanella</taxon>
    </lineage>
</organism>
<dbReference type="STRING" id="195913.SAMN04488004_109141"/>
<name>A0A1I4FN89_9RHOB</name>
<dbReference type="Proteomes" id="UP000199550">
    <property type="component" value="Unassembled WGS sequence"/>
</dbReference>
<dbReference type="RefSeq" id="WP_090189088.1">
    <property type="nucleotide sequence ID" value="NZ_FOTF01000009.1"/>
</dbReference>
<dbReference type="AlphaFoldDB" id="A0A1I4FN89"/>
<evidence type="ECO:0000313" key="2">
    <source>
        <dbReference type="Proteomes" id="UP000199550"/>
    </source>
</evidence>
<dbReference type="InterPro" id="IPR003737">
    <property type="entry name" value="GlcNAc_PI_deacetylase-related"/>
</dbReference>
<sequence>MTAHDRLARREAAPALMRLSRALSRLDSVLTVMNTGAHPDDEHSGLMAWLRFGCGMRVVIACSTRGEGGQNALGPERGELLGMVRTREMEEAARVLDCDVAWVGFGPNDPVHDFGFSKDGDDTFARWGEALVVERMARAYRSYRPDIVLPTFLDVPGQHGHHRAMTRAAEQAIALAADPAALTDHPNGPWTVTHHYLPAWSGGGATYDDALPPPPATLQVTADLQDPVTGAAYQEIGQWSRARHASQGMGHWSDTPQTTWQLHRVGGAAEDTIAQSLPQTLDDLAALAGPAADAIQVAAKAIAQAQDAFPKTAQIRDALAKADAALEAAQVVALPDFQAAHGHRLTRKRRELDAALAEAAGLSLIVTVEPAALIPGGTSTLRVVQTTPITALDVTLSPHLPEGATGPATKLEKGTAALQIKVAKDAPFTAPFGANFDPLGGNGSGWLNMSATIAGRTIQTRVDTEEPLTVGPAHRFAVRPFQFIRQIGDTAPLIASIGAGPIPDFHCPDGWDVQYAGSTLMITPPDGKGSGLATIPAQIDGRRAQSVTQAQFPHIGTVSYPEGASLQVLTLDLALPQTARIAYIGSGDSVGSWLLRLGLDVTMLDDIAPDEDFAAYTTVLVGVVSFGNRPDLVAATQRLHQFVHAGGHLVTLYQRPDQGWNADTTPPRPLKIGTPSLRWRVTDPAAQVTILTPDHPLLTGPNPITAADFGGWDKERGLYFAAAWDDAYTPLLSMSDASEEPLIGALVSGQIGAGRHTHTSLVLHHQMDRLVPGAFRLMCNLVQPA</sequence>
<dbReference type="CDD" id="cd03143">
    <property type="entry name" value="A4_beta-galactosidase_middle_domain"/>
    <property type="match status" value="1"/>
</dbReference>
<gene>
    <name evidence="1" type="ORF">SAMN04488004_109141</name>
</gene>
<dbReference type="SUPFAM" id="SSF52317">
    <property type="entry name" value="Class I glutamine amidotransferase-like"/>
    <property type="match status" value="1"/>
</dbReference>
<dbReference type="PANTHER" id="PTHR12993">
    <property type="entry name" value="N-ACETYLGLUCOSAMINYL-PHOSPHATIDYLINOSITOL DE-N-ACETYLASE-RELATED"/>
    <property type="match status" value="1"/>
</dbReference>
<proteinExistence type="predicted"/>
<evidence type="ECO:0000313" key="1">
    <source>
        <dbReference type="EMBL" id="SFL18031.1"/>
    </source>
</evidence>
<dbReference type="SUPFAM" id="SSF102588">
    <property type="entry name" value="LmbE-like"/>
    <property type="match status" value="1"/>
</dbReference>
<dbReference type="Pfam" id="PF02585">
    <property type="entry name" value="PIG-L"/>
    <property type="match status" value="1"/>
</dbReference>
<dbReference type="GO" id="GO:0016811">
    <property type="term" value="F:hydrolase activity, acting on carbon-nitrogen (but not peptide) bonds, in linear amides"/>
    <property type="evidence" value="ECO:0007669"/>
    <property type="project" value="TreeGrafter"/>
</dbReference>
<dbReference type="Gene3D" id="3.40.50.10320">
    <property type="entry name" value="LmbE-like"/>
    <property type="match status" value="1"/>
</dbReference>
<protein>
    <submittedName>
        <fullName evidence="1">N-acetylglucosaminyl deacetylase, LmbE family</fullName>
    </submittedName>
</protein>
<dbReference type="InterPro" id="IPR029062">
    <property type="entry name" value="Class_I_gatase-like"/>
</dbReference>
<dbReference type="EMBL" id="FOTF01000009">
    <property type="protein sequence ID" value="SFL18031.1"/>
    <property type="molecule type" value="Genomic_DNA"/>
</dbReference>
<keyword evidence="2" id="KW-1185">Reference proteome</keyword>
<dbReference type="PANTHER" id="PTHR12993:SF11">
    <property type="entry name" value="N-ACETYLGLUCOSAMINYL-PHOSPHATIDYLINOSITOL DE-N-ACETYLASE"/>
    <property type="match status" value="1"/>
</dbReference>
<dbReference type="InterPro" id="IPR024078">
    <property type="entry name" value="LmbE-like_dom_sf"/>
</dbReference>